<dbReference type="GO" id="GO:0016887">
    <property type="term" value="F:ATP hydrolysis activity"/>
    <property type="evidence" value="ECO:0007669"/>
    <property type="project" value="InterPro"/>
</dbReference>
<keyword evidence="6" id="KW-0378">Hydrolase</keyword>
<keyword evidence="3" id="KW-0547">Nucleotide-binding</keyword>
<keyword evidence="1" id="KW-0813">Transport</keyword>
<dbReference type="SUPFAM" id="SSF52540">
    <property type="entry name" value="P-loop containing nucleoside triphosphate hydrolases"/>
    <property type="match status" value="1"/>
</dbReference>
<dbReference type="GO" id="GO:0005524">
    <property type="term" value="F:ATP binding"/>
    <property type="evidence" value="ECO:0007669"/>
    <property type="project" value="UniProtKB-KW"/>
</dbReference>
<evidence type="ECO:0000313" key="6">
    <source>
        <dbReference type="EMBL" id="STV71299.1"/>
    </source>
</evidence>
<keyword evidence="2" id="KW-0677">Repeat</keyword>
<dbReference type="InterPro" id="IPR003439">
    <property type="entry name" value="ABC_transporter-like_ATP-bd"/>
</dbReference>
<evidence type="ECO:0000256" key="4">
    <source>
        <dbReference type="ARBA" id="ARBA00022840"/>
    </source>
</evidence>
<keyword evidence="4" id="KW-0067">ATP-binding</keyword>
<gene>
    <name evidence="6" type="primary">mglA_2</name>
    <name evidence="6" type="ORF">NCTC11685_00231</name>
</gene>
<dbReference type="InterPro" id="IPR027417">
    <property type="entry name" value="P-loop_NTPase"/>
</dbReference>
<organism evidence="6 7">
    <name type="scientific">Klebsiella michiganensis</name>
    <dbReference type="NCBI Taxonomy" id="1134687"/>
    <lineage>
        <taxon>Bacteria</taxon>
        <taxon>Pseudomonadati</taxon>
        <taxon>Pseudomonadota</taxon>
        <taxon>Gammaproteobacteria</taxon>
        <taxon>Enterobacterales</taxon>
        <taxon>Enterobacteriaceae</taxon>
        <taxon>Klebsiella/Raoultella group</taxon>
        <taxon>Klebsiella</taxon>
    </lineage>
</organism>
<feature type="domain" description="ABC transporter" evidence="5">
    <location>
        <begin position="95"/>
        <end position="135"/>
    </location>
</feature>
<dbReference type="PANTHER" id="PTHR43790">
    <property type="entry name" value="CARBOHYDRATE TRANSPORT ATP-BINDING PROTEIN MG119-RELATED"/>
    <property type="match status" value="1"/>
</dbReference>
<evidence type="ECO:0000313" key="7">
    <source>
        <dbReference type="Proteomes" id="UP000254863"/>
    </source>
</evidence>
<protein>
    <submittedName>
        <fullName evidence="6">Ribose ABC transport system</fullName>
        <ecNumber evidence="6">3.6.3.17</ecNumber>
    </submittedName>
</protein>
<dbReference type="EC" id="3.6.3.17" evidence="6"/>
<evidence type="ECO:0000259" key="5">
    <source>
        <dbReference type="Pfam" id="PF00005"/>
    </source>
</evidence>
<reference evidence="6 7" key="1">
    <citation type="submission" date="2018-06" db="EMBL/GenBank/DDBJ databases">
        <authorList>
            <consortium name="Pathogen Informatics"/>
            <person name="Doyle S."/>
        </authorList>
    </citation>
    <scope>NUCLEOTIDE SEQUENCE [LARGE SCALE GENOMIC DNA]</scope>
    <source>
        <strain evidence="6 7">NCTC11685</strain>
    </source>
</reference>
<evidence type="ECO:0000256" key="1">
    <source>
        <dbReference type="ARBA" id="ARBA00022448"/>
    </source>
</evidence>
<accession>A0A7H4MZ18</accession>
<dbReference type="Proteomes" id="UP000254863">
    <property type="component" value="Unassembled WGS sequence"/>
</dbReference>
<evidence type="ECO:0000256" key="3">
    <source>
        <dbReference type="ARBA" id="ARBA00022741"/>
    </source>
</evidence>
<evidence type="ECO:0000256" key="2">
    <source>
        <dbReference type="ARBA" id="ARBA00022737"/>
    </source>
</evidence>
<dbReference type="PANTHER" id="PTHR43790:SF9">
    <property type="entry name" value="GALACTOFURANOSE TRANSPORTER ATP-BINDING PROTEIN YTFR"/>
    <property type="match status" value="1"/>
</dbReference>
<sequence length="149" mass="16175">MGENGAGKSTLMKILSGNEQRDSGVIFIDGQEIDIRTPRGCPQIWHRHYPPGAEYGSRYDGGGKTCFSARNRPLSPVFSIANGCTGRPGRSWTGLTRTSTRRAPLGSLSIGRQQMVEIARAVSENAKVLVLDEPTRRPVGGRRLSSYTG</sequence>
<dbReference type="EMBL" id="UGMS01000001">
    <property type="protein sequence ID" value="STV71299.1"/>
    <property type="molecule type" value="Genomic_DNA"/>
</dbReference>
<feature type="domain" description="ABC transporter" evidence="5">
    <location>
        <begin position="1"/>
        <end position="35"/>
    </location>
</feature>
<proteinExistence type="predicted"/>
<dbReference type="Pfam" id="PF00005">
    <property type="entry name" value="ABC_tran"/>
    <property type="match status" value="2"/>
</dbReference>
<comment type="caution">
    <text evidence="6">The sequence shown here is derived from an EMBL/GenBank/DDBJ whole genome shotgun (WGS) entry which is preliminary data.</text>
</comment>
<dbReference type="InterPro" id="IPR050107">
    <property type="entry name" value="ABC_carbohydrate_import_ATPase"/>
</dbReference>
<name>A0A7H4MZ18_9ENTR</name>
<dbReference type="AlphaFoldDB" id="A0A7H4MZ18"/>
<dbReference type="Gene3D" id="3.40.50.300">
    <property type="entry name" value="P-loop containing nucleotide triphosphate hydrolases"/>
    <property type="match status" value="2"/>
</dbReference>